<dbReference type="Pfam" id="PF00497">
    <property type="entry name" value="SBP_bac_3"/>
    <property type="match status" value="1"/>
</dbReference>
<evidence type="ECO:0000256" key="1">
    <source>
        <dbReference type="ARBA" id="ARBA00022729"/>
    </source>
</evidence>
<dbReference type="SMART" id="SM00062">
    <property type="entry name" value="PBPb"/>
    <property type="match status" value="1"/>
</dbReference>
<dbReference type="Gene3D" id="3.40.190.10">
    <property type="entry name" value="Periplasmic binding protein-like II"/>
    <property type="match status" value="2"/>
</dbReference>
<dbReference type="AlphaFoldDB" id="A0A1B4PZ94"/>
<dbReference type="EMBL" id="CP013444">
    <property type="protein sequence ID" value="AOK19259.1"/>
    <property type="molecule type" value="Genomic_DNA"/>
</dbReference>
<evidence type="ECO:0000259" key="2">
    <source>
        <dbReference type="SMART" id="SM00062"/>
    </source>
</evidence>
<dbReference type="RefSeq" id="WP_069271079.1">
    <property type="nucleotide sequence ID" value="NZ_CP013444.1"/>
</dbReference>
<proteinExistence type="predicted"/>
<protein>
    <submittedName>
        <fullName evidence="3">ABC transporter substrate-binding protein</fullName>
    </submittedName>
</protein>
<organism evidence="3 4">
    <name type="scientific">Burkholderia cepacia</name>
    <name type="common">Pseudomonas cepacia</name>
    <dbReference type="NCBI Taxonomy" id="292"/>
    <lineage>
        <taxon>Bacteria</taxon>
        <taxon>Pseudomonadati</taxon>
        <taxon>Pseudomonadota</taxon>
        <taxon>Betaproteobacteria</taxon>
        <taxon>Burkholderiales</taxon>
        <taxon>Burkholderiaceae</taxon>
        <taxon>Burkholderia</taxon>
        <taxon>Burkholderia cepacia complex</taxon>
    </lineage>
</organism>
<dbReference type="CDD" id="cd13623">
    <property type="entry name" value="PBP2_AA_hypothetical"/>
    <property type="match status" value="1"/>
</dbReference>
<evidence type="ECO:0000313" key="4">
    <source>
        <dbReference type="Proteomes" id="UP000094776"/>
    </source>
</evidence>
<gene>
    <name evidence="3" type="ORF">WT26_25310</name>
</gene>
<reference evidence="3 4" key="1">
    <citation type="submission" date="2015-12" db="EMBL/GenBank/DDBJ databases">
        <title>Diversity of Burkholderia near neighbor genomes.</title>
        <authorList>
            <person name="Sahl J."/>
            <person name="Wagner D."/>
            <person name="Keim P."/>
        </authorList>
    </citation>
    <scope>NUCLEOTIDE SEQUENCE [LARGE SCALE GENOMIC DNA]</scope>
    <source>
        <strain evidence="3 4">MSMB1184WGS</strain>
    </source>
</reference>
<keyword evidence="1" id="KW-0732">Signal</keyword>
<name>A0A1B4PZ94_BURCE</name>
<dbReference type="SUPFAM" id="SSF53850">
    <property type="entry name" value="Periplasmic binding protein-like II"/>
    <property type="match status" value="1"/>
</dbReference>
<dbReference type="Proteomes" id="UP000094776">
    <property type="component" value="Chromosome 2"/>
</dbReference>
<accession>A0A1B4PZ94</accession>
<dbReference type="PANTHER" id="PTHR35936:SF17">
    <property type="entry name" value="ARGININE-BINDING EXTRACELLULAR PROTEIN ARTP"/>
    <property type="match status" value="1"/>
</dbReference>
<evidence type="ECO:0000313" key="3">
    <source>
        <dbReference type="EMBL" id="AOK19259.1"/>
    </source>
</evidence>
<sequence length="253" mass="27028">MAHIDHSIADLFTSAGKLRAAINLGNPILARRDPATGTPAGISVDLAHAFAHRLNSSLEMVVVESAGKSVDAVANGIADIGFFAIDPVRAKDIAFTAPYIVIEGFYLVRDTSSITQNDEVDREAQRVVVGKGSAYDLFLTRELKHAQIVRAPTSPAVVDTFVSRNLDVAAGVKQQLEADARRAPGLRLLPSRFMEIHQAVGLPKHFGGEAALVLRTFVEEMKASGFVAARLAHHGMDPALAAPAEYEKQRGGA</sequence>
<feature type="domain" description="Solute-binding protein family 3/N-terminal" evidence="2">
    <location>
        <begin position="17"/>
        <end position="237"/>
    </location>
</feature>
<dbReference type="PANTHER" id="PTHR35936">
    <property type="entry name" value="MEMBRANE-BOUND LYTIC MUREIN TRANSGLYCOSYLASE F"/>
    <property type="match status" value="1"/>
</dbReference>
<dbReference type="InterPro" id="IPR001638">
    <property type="entry name" value="Solute-binding_3/MltF_N"/>
</dbReference>